<evidence type="ECO:0000256" key="1">
    <source>
        <dbReference type="SAM" id="Phobius"/>
    </source>
</evidence>
<dbReference type="EMBL" id="CP071090">
    <property type="protein sequence ID" value="QSQ21130.1"/>
    <property type="molecule type" value="Genomic_DNA"/>
</dbReference>
<keyword evidence="3" id="KW-1185">Reference proteome</keyword>
<dbReference type="SUPFAM" id="SSF48452">
    <property type="entry name" value="TPR-like"/>
    <property type="match status" value="1"/>
</dbReference>
<feature type="transmembrane region" description="Helical" evidence="1">
    <location>
        <begin position="7"/>
        <end position="25"/>
    </location>
</feature>
<feature type="transmembrane region" description="Helical" evidence="1">
    <location>
        <begin position="31"/>
        <end position="49"/>
    </location>
</feature>
<dbReference type="InterPro" id="IPR011990">
    <property type="entry name" value="TPR-like_helical_dom_sf"/>
</dbReference>
<reference evidence="2 3" key="1">
    <citation type="submission" date="2021-02" db="EMBL/GenBank/DDBJ databases">
        <title>De Novo genome assembly of isolated myxobacteria.</title>
        <authorList>
            <person name="Stevens D.C."/>
        </authorList>
    </citation>
    <scope>NUCLEOTIDE SEQUENCE [LARGE SCALE GENOMIC DNA]</scope>
    <source>
        <strain evidence="3">SCPEA02</strain>
    </source>
</reference>
<evidence type="ECO:0008006" key="4">
    <source>
        <dbReference type="Google" id="ProtNLM"/>
    </source>
</evidence>
<accession>A0ABX7NUD6</accession>
<proteinExistence type="predicted"/>
<sequence length="269" mass="29223">MERSQYLGMALGVVIALFLIGGPRLRELPAGATMAWGAVVCVFCAVIIIRNRRWVQAMDEAARKFDAGDLAGAVRGYETAVRRATRSGERIRSTYLLGGCHHVAGDVESALRVLEPLFRKGGSWEVPAVHSSLPIILSICHTLRGDVATARDLLKEAERRLGAGLHGTLLLPEVFLLCRESHFAAALRVLELRWKEAEAGDVRNYKLLRLLRAFALSELGNPDSQALASDALSGLQPFTPGAFDPLGASWPQMKSFLEAHALSSRSQAA</sequence>
<protein>
    <recommendedName>
        <fullName evidence="4">Tetratricopeptide repeat protein</fullName>
    </recommendedName>
</protein>
<evidence type="ECO:0000313" key="2">
    <source>
        <dbReference type="EMBL" id="QSQ21130.1"/>
    </source>
</evidence>
<organism evidence="2 3">
    <name type="scientific">Pyxidicoccus parkwayensis</name>
    <dbReference type="NCBI Taxonomy" id="2813578"/>
    <lineage>
        <taxon>Bacteria</taxon>
        <taxon>Pseudomonadati</taxon>
        <taxon>Myxococcota</taxon>
        <taxon>Myxococcia</taxon>
        <taxon>Myxococcales</taxon>
        <taxon>Cystobacterineae</taxon>
        <taxon>Myxococcaceae</taxon>
        <taxon>Pyxidicoccus</taxon>
    </lineage>
</organism>
<dbReference type="RefSeq" id="WP_206722709.1">
    <property type="nucleotide sequence ID" value="NZ_CP071090.1"/>
</dbReference>
<gene>
    <name evidence="2" type="ORF">JY651_38965</name>
</gene>
<evidence type="ECO:0000313" key="3">
    <source>
        <dbReference type="Proteomes" id="UP000662747"/>
    </source>
</evidence>
<keyword evidence="1" id="KW-0812">Transmembrane</keyword>
<dbReference type="Proteomes" id="UP000662747">
    <property type="component" value="Chromosome"/>
</dbReference>
<name>A0ABX7NUD6_9BACT</name>
<keyword evidence="1" id="KW-0472">Membrane</keyword>
<keyword evidence="1" id="KW-1133">Transmembrane helix</keyword>